<proteinExistence type="predicted"/>
<comment type="caution">
    <text evidence="1">The sequence shown here is derived from an EMBL/GenBank/DDBJ whole genome shotgun (WGS) entry which is preliminary data.</text>
</comment>
<dbReference type="Proteomes" id="UP000247780">
    <property type="component" value="Unassembled WGS sequence"/>
</dbReference>
<gene>
    <name evidence="1" type="ORF">C8R14_10675</name>
</gene>
<dbReference type="EMBL" id="QICQ01000006">
    <property type="protein sequence ID" value="PXV83334.1"/>
    <property type="molecule type" value="Genomic_DNA"/>
</dbReference>
<sequence length="53" mass="6251">MLFAARTLLAVKFYYPRYRVANIFTQIYKRSLHTPEILQKSGERDLAEVVFAD</sequence>
<organism evidence="1 2">
    <name type="scientific">Nitrosomonas eutropha</name>
    <dbReference type="NCBI Taxonomy" id="916"/>
    <lineage>
        <taxon>Bacteria</taxon>
        <taxon>Pseudomonadati</taxon>
        <taxon>Pseudomonadota</taxon>
        <taxon>Betaproteobacteria</taxon>
        <taxon>Nitrosomonadales</taxon>
        <taxon>Nitrosomonadaceae</taxon>
        <taxon>Nitrosomonas</taxon>
    </lineage>
</organism>
<protein>
    <submittedName>
        <fullName evidence="1">Uncharacterized protein</fullName>
    </submittedName>
</protein>
<evidence type="ECO:0000313" key="2">
    <source>
        <dbReference type="Proteomes" id="UP000247780"/>
    </source>
</evidence>
<evidence type="ECO:0000313" key="1">
    <source>
        <dbReference type="EMBL" id="PXV83334.1"/>
    </source>
</evidence>
<accession>A0ABX5M8L0</accession>
<name>A0ABX5M8L0_9PROT</name>
<reference evidence="1 2" key="1">
    <citation type="submission" date="2018-04" db="EMBL/GenBank/DDBJ databases">
        <title>Active sludge and wastewater microbial communities from Klosterneuburg, Austria.</title>
        <authorList>
            <person name="Wagner M."/>
        </authorList>
    </citation>
    <scope>NUCLEOTIDE SEQUENCE [LARGE SCALE GENOMIC DNA]</scope>
    <source>
        <strain evidence="1 2">Nm 57</strain>
    </source>
</reference>
<keyword evidence="2" id="KW-1185">Reference proteome</keyword>